<keyword evidence="1" id="KW-0472">Membrane</keyword>
<feature type="transmembrane region" description="Helical" evidence="1">
    <location>
        <begin position="163"/>
        <end position="182"/>
    </location>
</feature>
<keyword evidence="1" id="KW-1133">Transmembrane helix</keyword>
<evidence type="ECO:0000313" key="3">
    <source>
        <dbReference type="Proteomes" id="UP001444071"/>
    </source>
</evidence>
<evidence type="ECO:0000256" key="1">
    <source>
        <dbReference type="SAM" id="Phobius"/>
    </source>
</evidence>
<name>A0ABV0W4B4_9TELE</name>
<feature type="transmembrane region" description="Helical" evidence="1">
    <location>
        <begin position="51"/>
        <end position="70"/>
    </location>
</feature>
<feature type="transmembrane region" description="Helical" evidence="1">
    <location>
        <begin position="119"/>
        <end position="143"/>
    </location>
</feature>
<keyword evidence="3" id="KW-1185">Reference proteome</keyword>
<sequence>MAESFFFCIAFNIISFVFLFFKFWSQMLSTASLFCCCEYLCYVFDLNIYRISFLFPLFSGYTSLLFPTVMQSRLSIQNNFLLSCYIEYQMYLSLLTFCLKSEVSTFVRNRNSTAFRSAVSSFLSLSSVMVSLVSQSLCLLLILLSCLVKNLSGQPSDQLGDEAILILGGITAKLLVFFWWAVATE</sequence>
<dbReference type="EMBL" id="JAHRIM010030084">
    <property type="protein sequence ID" value="MEQ2264270.1"/>
    <property type="molecule type" value="Genomic_DNA"/>
</dbReference>
<feature type="transmembrane region" description="Helical" evidence="1">
    <location>
        <begin position="5"/>
        <end position="21"/>
    </location>
</feature>
<gene>
    <name evidence="2" type="ORF">XENORESO_016867</name>
</gene>
<reference evidence="2 3" key="1">
    <citation type="submission" date="2021-06" db="EMBL/GenBank/DDBJ databases">
        <authorList>
            <person name="Palmer J.M."/>
        </authorList>
    </citation>
    <scope>NUCLEOTIDE SEQUENCE [LARGE SCALE GENOMIC DNA]</scope>
    <source>
        <strain evidence="2 3">XR_2019</strain>
        <tissue evidence="2">Muscle</tissue>
    </source>
</reference>
<organism evidence="2 3">
    <name type="scientific">Xenotaenia resolanae</name>
    <dbReference type="NCBI Taxonomy" id="208358"/>
    <lineage>
        <taxon>Eukaryota</taxon>
        <taxon>Metazoa</taxon>
        <taxon>Chordata</taxon>
        <taxon>Craniata</taxon>
        <taxon>Vertebrata</taxon>
        <taxon>Euteleostomi</taxon>
        <taxon>Actinopterygii</taxon>
        <taxon>Neopterygii</taxon>
        <taxon>Teleostei</taxon>
        <taxon>Neoteleostei</taxon>
        <taxon>Acanthomorphata</taxon>
        <taxon>Ovalentaria</taxon>
        <taxon>Atherinomorphae</taxon>
        <taxon>Cyprinodontiformes</taxon>
        <taxon>Goodeidae</taxon>
        <taxon>Xenotaenia</taxon>
    </lineage>
</organism>
<dbReference type="Proteomes" id="UP001444071">
    <property type="component" value="Unassembled WGS sequence"/>
</dbReference>
<evidence type="ECO:0000313" key="2">
    <source>
        <dbReference type="EMBL" id="MEQ2264270.1"/>
    </source>
</evidence>
<proteinExistence type="predicted"/>
<accession>A0ABV0W4B4</accession>
<comment type="caution">
    <text evidence="2">The sequence shown here is derived from an EMBL/GenBank/DDBJ whole genome shotgun (WGS) entry which is preliminary data.</text>
</comment>
<protein>
    <submittedName>
        <fullName evidence="2">Uncharacterized protein</fullName>
    </submittedName>
</protein>
<keyword evidence="1" id="KW-0812">Transmembrane</keyword>